<dbReference type="STRING" id="28377.ENSACAP00000012868"/>
<organism evidence="4 5">
    <name type="scientific">Anolis carolinensis</name>
    <name type="common">Green anole</name>
    <name type="synonym">American chameleon</name>
    <dbReference type="NCBI Taxonomy" id="28377"/>
    <lineage>
        <taxon>Eukaryota</taxon>
        <taxon>Metazoa</taxon>
        <taxon>Chordata</taxon>
        <taxon>Craniata</taxon>
        <taxon>Vertebrata</taxon>
        <taxon>Euteleostomi</taxon>
        <taxon>Lepidosauria</taxon>
        <taxon>Squamata</taxon>
        <taxon>Bifurcata</taxon>
        <taxon>Unidentata</taxon>
        <taxon>Episquamata</taxon>
        <taxon>Toxicofera</taxon>
        <taxon>Iguania</taxon>
        <taxon>Dactyloidae</taxon>
        <taxon>Anolis</taxon>
    </lineage>
</organism>
<reference evidence="4 5" key="1">
    <citation type="submission" date="2009-12" db="EMBL/GenBank/DDBJ databases">
        <title>The Genome Sequence of Anolis carolinensis (Green Anole Lizard).</title>
        <authorList>
            <consortium name="The Genome Sequencing Platform"/>
            <person name="Di Palma F."/>
            <person name="Alfoldi J."/>
            <person name="Heiman D."/>
            <person name="Young S."/>
            <person name="Grabherr M."/>
            <person name="Johnson J."/>
            <person name="Lander E.S."/>
            <person name="Lindblad-Toh K."/>
        </authorList>
    </citation>
    <scope>NUCLEOTIDE SEQUENCE [LARGE SCALE GENOMIC DNA]</scope>
    <source>
        <strain evidence="4 5">JBL SC #1</strain>
    </source>
</reference>
<reference evidence="4" key="3">
    <citation type="submission" date="2025-09" db="UniProtKB">
        <authorList>
            <consortium name="Ensembl"/>
        </authorList>
    </citation>
    <scope>IDENTIFICATION</scope>
</reference>
<proteinExistence type="predicted"/>
<sequence>MSAWECDGRPARRTQWLVSALASNFGLGGGGGGGVENEVVVLATGLDQYLQEVFHHLDGDGQGRLPREDFRALCRVLGLRDGADEEDEGEEENDEEEEEEEGRWPVPPQLTFREFTLVGLWKTHASHKKNGTCFIGSRRELTNLQSQTSKCLQSVLKEVELLRSSRDEQIEEAIRFNQELEKELRNSHEAVVALEDCNRILKREQAEMRKKVEEARHAVLNSLGKVKELEDKAHKVPQLQTYIQQLESQLQYYR</sequence>
<dbReference type="InParanoid" id="G1KN93"/>
<protein>
    <recommendedName>
        <fullName evidence="3">EF-hand domain-containing protein</fullName>
    </recommendedName>
</protein>
<evidence type="ECO:0000313" key="5">
    <source>
        <dbReference type="Proteomes" id="UP000001646"/>
    </source>
</evidence>
<dbReference type="Pfam" id="PF15799">
    <property type="entry name" value="CCD48"/>
    <property type="match status" value="2"/>
</dbReference>
<name>G1KN93_ANOCA</name>
<dbReference type="Ensembl" id="ENSACAT00000013125.3">
    <property type="protein sequence ID" value="ENSACAP00000012868.3"/>
    <property type="gene ID" value="ENSACAG00000013121.3"/>
</dbReference>
<keyword evidence="5" id="KW-1185">Reference proteome</keyword>
<dbReference type="eggNOG" id="ENOG502QUT5">
    <property type="taxonomic scope" value="Eukaryota"/>
</dbReference>
<dbReference type="GO" id="GO:0005509">
    <property type="term" value="F:calcium ion binding"/>
    <property type="evidence" value="ECO:0007669"/>
    <property type="project" value="InterPro"/>
</dbReference>
<reference evidence="4" key="2">
    <citation type="submission" date="2025-08" db="UniProtKB">
        <authorList>
            <consortium name="Ensembl"/>
        </authorList>
    </citation>
    <scope>IDENTIFICATION</scope>
</reference>
<dbReference type="AlphaFoldDB" id="G1KN93"/>
<evidence type="ECO:0000313" key="4">
    <source>
        <dbReference type="Ensembl" id="ENSACAP00000012868.3"/>
    </source>
</evidence>
<dbReference type="GeneTree" id="ENSGT01030000235220"/>
<evidence type="ECO:0000259" key="3">
    <source>
        <dbReference type="PROSITE" id="PS50222"/>
    </source>
</evidence>
<feature type="compositionally biased region" description="Acidic residues" evidence="2">
    <location>
        <begin position="83"/>
        <end position="101"/>
    </location>
</feature>
<dbReference type="SUPFAM" id="SSF47473">
    <property type="entry name" value="EF-hand"/>
    <property type="match status" value="1"/>
</dbReference>
<dbReference type="HOGENOM" id="CLU_085590_0_0_1"/>
<dbReference type="InterPro" id="IPR002048">
    <property type="entry name" value="EF_hand_dom"/>
</dbReference>
<dbReference type="InterPro" id="IPR031601">
    <property type="entry name" value="CCD48"/>
</dbReference>
<feature type="region of interest" description="Disordered" evidence="2">
    <location>
        <begin position="82"/>
        <end position="105"/>
    </location>
</feature>
<dbReference type="Proteomes" id="UP000001646">
    <property type="component" value="Chromosome 2"/>
</dbReference>
<feature type="domain" description="EF-hand" evidence="3">
    <location>
        <begin position="45"/>
        <end position="80"/>
    </location>
</feature>
<evidence type="ECO:0000256" key="1">
    <source>
        <dbReference type="SAM" id="Coils"/>
    </source>
</evidence>
<evidence type="ECO:0000256" key="2">
    <source>
        <dbReference type="SAM" id="MobiDB-lite"/>
    </source>
</evidence>
<dbReference type="PROSITE" id="PS50222">
    <property type="entry name" value="EF_HAND_2"/>
    <property type="match status" value="1"/>
</dbReference>
<dbReference type="Bgee" id="ENSACAG00000013121">
    <property type="expression patterns" value="Expressed in forelimb bud and 7 other cell types or tissues"/>
</dbReference>
<dbReference type="InterPro" id="IPR011992">
    <property type="entry name" value="EF-hand-dom_pair"/>
</dbReference>
<feature type="coiled-coil region" evidence="1">
    <location>
        <begin position="166"/>
        <end position="218"/>
    </location>
</feature>
<accession>G1KN93</accession>
<keyword evidence="1" id="KW-0175">Coiled coil</keyword>